<protein>
    <submittedName>
        <fullName evidence="1">Uncharacterized protein</fullName>
    </submittedName>
</protein>
<reference evidence="1" key="1">
    <citation type="journal article" date="2008" name="Genomics">
        <title>Large-insert genome analysis technology detects structural variation in Pseudomonas aeruginosa clinical strains from cystic fibrosis patients.</title>
        <authorList>
            <person name="Hayden H.S."/>
            <person name="Gillett W."/>
            <person name="Saenphimmachak C."/>
            <person name="Lim R."/>
            <person name="Zhou Y."/>
            <person name="Jacobs M.A."/>
            <person name="Chang J."/>
            <person name="Rohmer L."/>
            <person name="D'Argenio D.A."/>
            <person name="Palmieri A."/>
            <person name="Levy R."/>
            <person name="Haugen E."/>
            <person name="Wong G.K."/>
            <person name="Brittnacher M.J."/>
            <person name="Burns J.L."/>
            <person name="Miller S.I."/>
            <person name="Olson M.V."/>
            <person name="Kaul R."/>
        </authorList>
    </citation>
    <scope>NUCLEOTIDE SEQUENCE</scope>
    <source>
        <strain evidence="1">PACS171b</strain>
    </source>
</reference>
<gene>
    <name evidence="1" type="ORF">PACL_0224</name>
</gene>
<dbReference type="EMBL" id="EU595745">
    <property type="protein sequence ID" value="ACD39012.1"/>
    <property type="molecule type" value="Genomic_DNA"/>
</dbReference>
<accession>B3G1V0</accession>
<sequence>MNRQQPMSRAEVLRAFAVEEAPGRDTLVRYLTAYPQYAHDLVDLSRELSRTRLDEDLSVEDERSVDVAVARFRAGGGLKVTQMALKPQAFATAATNLQLPLQAMIAFRERRVDLASVPTRFLERLAAVLETTREQLSAYLSQAPIVSAARQSKSSVKPGAAIKVPFEKLLLDAGVPAEKVQALMTRGE</sequence>
<organism evidence="1">
    <name type="scientific">Pseudomonas aeruginosa</name>
    <dbReference type="NCBI Taxonomy" id="287"/>
    <lineage>
        <taxon>Bacteria</taxon>
        <taxon>Pseudomonadati</taxon>
        <taxon>Pseudomonadota</taxon>
        <taxon>Gammaproteobacteria</taxon>
        <taxon>Pseudomonadales</taxon>
        <taxon>Pseudomonadaceae</taxon>
        <taxon>Pseudomonas</taxon>
    </lineage>
</organism>
<name>B3G1V0_PSEAI</name>
<dbReference type="AlphaFoldDB" id="B3G1V0"/>
<dbReference type="RefSeq" id="WP_031667463.1">
    <property type="nucleotide sequence ID" value="NZ_CACPEQ010000032.1"/>
</dbReference>
<evidence type="ECO:0000313" key="1">
    <source>
        <dbReference type="EMBL" id="ACD39012.1"/>
    </source>
</evidence>
<proteinExistence type="predicted"/>